<evidence type="ECO:0000256" key="2">
    <source>
        <dbReference type="SAM" id="Phobius"/>
    </source>
</evidence>
<keyword evidence="2" id="KW-0472">Membrane</keyword>
<comment type="caution">
    <text evidence="3">The sequence shown here is derived from an EMBL/GenBank/DDBJ whole genome shotgun (WGS) entry which is preliminary data.</text>
</comment>
<evidence type="ECO:0000256" key="1">
    <source>
        <dbReference type="SAM" id="MobiDB-lite"/>
    </source>
</evidence>
<protein>
    <submittedName>
        <fullName evidence="3">Uncharacterized protein</fullName>
    </submittedName>
</protein>
<dbReference type="EMBL" id="JAFLNM010000001">
    <property type="protein sequence ID" value="MBO0340702.1"/>
    <property type="molecule type" value="Genomic_DNA"/>
</dbReference>
<dbReference type="Proteomes" id="UP000664807">
    <property type="component" value="Unassembled WGS sequence"/>
</dbReference>
<sequence length="65" mass="7967">MMSEIRRRRRKEERNLKKVKPNPEKERKDRRIKIYGILALVLFFILALIAIFFKAIWEFRAKYGA</sequence>
<feature type="region of interest" description="Disordered" evidence="1">
    <location>
        <begin position="1"/>
        <end position="27"/>
    </location>
</feature>
<keyword evidence="2" id="KW-0812">Transmembrane</keyword>
<name>A0ABS3FCP0_9FLAO</name>
<feature type="compositionally biased region" description="Basic residues" evidence="1">
    <location>
        <begin position="1"/>
        <end position="11"/>
    </location>
</feature>
<feature type="transmembrane region" description="Helical" evidence="2">
    <location>
        <begin position="34"/>
        <end position="57"/>
    </location>
</feature>
<keyword evidence="4" id="KW-1185">Reference proteome</keyword>
<feature type="compositionally biased region" description="Basic and acidic residues" evidence="1">
    <location>
        <begin position="12"/>
        <end position="27"/>
    </location>
</feature>
<organism evidence="3 4">
    <name type="scientific">Flagellimonas profundi</name>
    <dbReference type="NCBI Taxonomy" id="2915620"/>
    <lineage>
        <taxon>Bacteria</taxon>
        <taxon>Pseudomonadati</taxon>
        <taxon>Bacteroidota</taxon>
        <taxon>Flavobacteriia</taxon>
        <taxon>Flavobacteriales</taxon>
        <taxon>Flavobacteriaceae</taxon>
        <taxon>Flagellimonas</taxon>
    </lineage>
</organism>
<evidence type="ECO:0000313" key="4">
    <source>
        <dbReference type="Proteomes" id="UP000664807"/>
    </source>
</evidence>
<gene>
    <name evidence="3" type="ORF">J0654_03550</name>
</gene>
<accession>A0ABS3FCP0</accession>
<keyword evidence="2" id="KW-1133">Transmembrane helix</keyword>
<dbReference type="RefSeq" id="WP_207026328.1">
    <property type="nucleotide sequence ID" value="NZ_JAFLNM010000001.1"/>
</dbReference>
<reference evidence="3 4" key="1">
    <citation type="submission" date="2021-03" db="EMBL/GenBank/DDBJ databases">
        <title>Muricauda lutimaris sp. nov. and Muricauda ruestringensis sp. nov, two marine members of the Flavobacteriaceae isolated from deep sea sediments of Western Pacific.</title>
        <authorList>
            <person name="Zhao S."/>
            <person name="Liu R."/>
        </authorList>
    </citation>
    <scope>NUCLEOTIDE SEQUENCE [LARGE SCALE GENOMIC DNA]</scope>
    <source>
        <strain evidence="3 4">BC31-3-A3</strain>
    </source>
</reference>
<evidence type="ECO:0000313" key="3">
    <source>
        <dbReference type="EMBL" id="MBO0340702.1"/>
    </source>
</evidence>
<proteinExistence type="predicted"/>